<dbReference type="PANTHER" id="PTHR38597:SF1">
    <property type="entry name" value="BLL3834 PROTEIN"/>
    <property type="match status" value="1"/>
</dbReference>
<gene>
    <name evidence="2" type="ORF">2540</name>
</gene>
<dbReference type="Pfam" id="PF05559">
    <property type="entry name" value="DUF763"/>
    <property type="match status" value="1"/>
</dbReference>
<name>A0A0E4GF11_9FIRM</name>
<dbReference type="Proteomes" id="UP000045545">
    <property type="component" value="Unassembled WGS sequence"/>
</dbReference>
<dbReference type="EMBL" id="CGIH01000045">
    <property type="protein sequence ID" value="CFY01108.1"/>
    <property type="molecule type" value="Genomic_DNA"/>
</dbReference>
<sequence length="415" mass="45605">MLYLHKKKAVIILKTGTANLPLHGGKCPAWLFAHMKTLSAAIIEVILEESGPEEVLQRLSDPYWFQALGCVVGFDWHSSGVTTTVCGALKEGLADIGPQAGLYIAGGKGRSSRNTPFEIKSYADKYPLAINAEKLIYASKMSAKVDSTAVQDGYQLYHHCFVFTGTGHWAVIQQGMNEGTAQARRYHWLSSAVKNFTAEPQAAICCDHTSDTLNLVSHDNQPLRQISYEMVHIPPDRLLAEISKISEPKPELHLPGRHTIPRTSYLNKALYAAYEQQPQDFEQLLQVPGLGPGTLRALCLVAEVAYGVEASYADPVRYSFAHGGKDGFPFPVNEADIENSYTVLNRALSKARAGRREQLQALNNLAKWHSEALPVSQHQCTPQPSAPNQTRRSGSPKPGTQTTSNLPFVQPSLFN</sequence>
<reference evidence="2 3" key="1">
    <citation type="submission" date="2015-03" db="EMBL/GenBank/DDBJ databases">
        <authorList>
            <person name="Murphy D."/>
        </authorList>
    </citation>
    <scope>NUCLEOTIDE SEQUENCE [LARGE SCALE GENOMIC DNA]</scope>
    <source>
        <strain evidence="2 3">OL-4</strain>
    </source>
</reference>
<feature type="compositionally biased region" description="Polar residues" evidence="1">
    <location>
        <begin position="376"/>
        <end position="415"/>
    </location>
</feature>
<evidence type="ECO:0000313" key="2">
    <source>
        <dbReference type="EMBL" id="CFY01108.1"/>
    </source>
</evidence>
<evidence type="ECO:0000256" key="1">
    <source>
        <dbReference type="SAM" id="MobiDB-lite"/>
    </source>
</evidence>
<protein>
    <recommendedName>
        <fullName evidence="4">DUF763 domain-containing protein</fullName>
    </recommendedName>
</protein>
<proteinExistence type="predicted"/>
<dbReference type="AlphaFoldDB" id="A0A0E4GF11"/>
<organism evidence="2 3">
    <name type="scientific">Syntrophomonas zehnderi OL-4</name>
    <dbReference type="NCBI Taxonomy" id="690567"/>
    <lineage>
        <taxon>Bacteria</taxon>
        <taxon>Bacillati</taxon>
        <taxon>Bacillota</taxon>
        <taxon>Clostridia</taxon>
        <taxon>Eubacteriales</taxon>
        <taxon>Syntrophomonadaceae</taxon>
        <taxon>Syntrophomonas</taxon>
    </lineage>
</organism>
<dbReference type="InterPro" id="IPR008482">
    <property type="entry name" value="DUF763"/>
</dbReference>
<accession>A0A0E4GF11</accession>
<keyword evidence="3" id="KW-1185">Reference proteome</keyword>
<dbReference type="PANTHER" id="PTHR38597">
    <property type="entry name" value="BLL3834 PROTEIN"/>
    <property type="match status" value="1"/>
</dbReference>
<evidence type="ECO:0000313" key="3">
    <source>
        <dbReference type="Proteomes" id="UP000045545"/>
    </source>
</evidence>
<evidence type="ECO:0008006" key="4">
    <source>
        <dbReference type="Google" id="ProtNLM"/>
    </source>
</evidence>
<feature type="region of interest" description="Disordered" evidence="1">
    <location>
        <begin position="374"/>
        <end position="415"/>
    </location>
</feature>
<dbReference type="STRING" id="690567.2540"/>